<evidence type="ECO:0000313" key="21">
    <source>
        <dbReference type="Proteomes" id="UP001430804"/>
    </source>
</evidence>
<dbReference type="EC" id="2.7.8.26" evidence="5 19"/>
<proteinExistence type="inferred from homology"/>
<comment type="cofactor">
    <cofactor evidence="1 19">
        <name>Mg(2+)</name>
        <dbReference type="ChEBI" id="CHEBI:18420"/>
    </cofactor>
</comment>
<dbReference type="InterPro" id="IPR003805">
    <property type="entry name" value="CobS"/>
</dbReference>
<evidence type="ECO:0000313" key="20">
    <source>
        <dbReference type="EMBL" id="MBW3097992.1"/>
    </source>
</evidence>
<evidence type="ECO:0000256" key="5">
    <source>
        <dbReference type="ARBA" id="ARBA00013200"/>
    </source>
</evidence>
<evidence type="ECO:0000256" key="18">
    <source>
        <dbReference type="ARBA" id="ARBA00049504"/>
    </source>
</evidence>
<evidence type="ECO:0000256" key="4">
    <source>
        <dbReference type="ARBA" id="ARBA00010561"/>
    </source>
</evidence>
<comment type="subcellular location">
    <subcellularLocation>
        <location evidence="2 19">Cell membrane</location>
        <topology evidence="2 19">Multi-pass membrane protein</topology>
    </subcellularLocation>
</comment>
<organism evidence="20 21">
    <name type="scientific">Pseudohoeflea coraliihabitans</name>
    <dbReference type="NCBI Taxonomy" id="2860393"/>
    <lineage>
        <taxon>Bacteria</taxon>
        <taxon>Pseudomonadati</taxon>
        <taxon>Pseudomonadota</taxon>
        <taxon>Alphaproteobacteria</taxon>
        <taxon>Hyphomicrobiales</taxon>
        <taxon>Rhizobiaceae</taxon>
        <taxon>Pseudohoeflea</taxon>
    </lineage>
</organism>
<comment type="similarity">
    <text evidence="4 19">Belongs to the CobS family.</text>
</comment>
<evidence type="ECO:0000256" key="7">
    <source>
        <dbReference type="ARBA" id="ARBA00022475"/>
    </source>
</evidence>
<evidence type="ECO:0000256" key="9">
    <source>
        <dbReference type="ARBA" id="ARBA00022679"/>
    </source>
</evidence>
<dbReference type="RefSeq" id="WP_219201938.1">
    <property type="nucleotide sequence ID" value="NZ_JAHWQX010000003.1"/>
</dbReference>
<dbReference type="PANTHER" id="PTHR34148:SF1">
    <property type="entry name" value="ADENOSYLCOBINAMIDE-GDP RIBAZOLETRANSFERASE"/>
    <property type="match status" value="1"/>
</dbReference>
<keyword evidence="9 19" id="KW-0808">Transferase</keyword>
<keyword evidence="10 19" id="KW-0812">Transmembrane</keyword>
<dbReference type="HAMAP" id="MF_00719">
    <property type="entry name" value="CobS"/>
    <property type="match status" value="1"/>
</dbReference>
<evidence type="ECO:0000256" key="11">
    <source>
        <dbReference type="ARBA" id="ARBA00022842"/>
    </source>
</evidence>
<keyword evidence="12 19" id="KW-1133">Transmembrane helix</keyword>
<feature type="transmembrane region" description="Helical" evidence="19">
    <location>
        <begin position="35"/>
        <end position="58"/>
    </location>
</feature>
<dbReference type="Pfam" id="PF02654">
    <property type="entry name" value="CobS"/>
    <property type="match status" value="1"/>
</dbReference>
<sequence length="262" mass="26891">MSDPVIALVRSVAFLSRLPVPDRFFTDDPGRTGEYAGIFPLAGAVIALPSAMLILIFAALGAPDALTALLALALMIVLTGALHEDGLADCADAFGAAGHKLSEPGRILAILKDSQIGVYGALSLILSVALRAVCLAALIAAASPLLSALVFLVTAALSRGLMVAHWYHLSSARSDGVAGRAGAPDAQARSTALIGGIIPALLITFWLSGIIALLLVVPLAIAATYAWTRYVERHLGGHTGDTIGATQQIAETAFLIALVVAL</sequence>
<dbReference type="Proteomes" id="UP001430804">
    <property type="component" value="Unassembled WGS sequence"/>
</dbReference>
<dbReference type="PANTHER" id="PTHR34148">
    <property type="entry name" value="ADENOSYLCOBINAMIDE-GDP RIBAZOLETRANSFERASE"/>
    <property type="match status" value="1"/>
</dbReference>
<keyword evidence="8 19" id="KW-0169">Cobalamin biosynthesis</keyword>
<keyword evidence="11 19" id="KW-0460">Magnesium</keyword>
<evidence type="ECO:0000256" key="19">
    <source>
        <dbReference type="HAMAP-Rule" id="MF_00719"/>
    </source>
</evidence>
<evidence type="ECO:0000256" key="12">
    <source>
        <dbReference type="ARBA" id="ARBA00022989"/>
    </source>
</evidence>
<evidence type="ECO:0000256" key="15">
    <source>
        <dbReference type="ARBA" id="ARBA00032605"/>
    </source>
</evidence>
<feature type="transmembrane region" description="Helical" evidence="19">
    <location>
        <begin position="145"/>
        <end position="167"/>
    </location>
</feature>
<evidence type="ECO:0000256" key="13">
    <source>
        <dbReference type="ARBA" id="ARBA00023136"/>
    </source>
</evidence>
<evidence type="ECO:0000256" key="16">
    <source>
        <dbReference type="ARBA" id="ARBA00032853"/>
    </source>
</evidence>
<name>A0ABS6WRE6_9HYPH</name>
<evidence type="ECO:0000256" key="17">
    <source>
        <dbReference type="ARBA" id="ARBA00048623"/>
    </source>
</evidence>
<comment type="catalytic activity">
    <reaction evidence="17 19">
        <text>alpha-ribazole + adenosylcob(III)inamide-GDP = adenosylcob(III)alamin + GMP + H(+)</text>
        <dbReference type="Rhea" id="RHEA:16049"/>
        <dbReference type="ChEBI" id="CHEBI:10329"/>
        <dbReference type="ChEBI" id="CHEBI:15378"/>
        <dbReference type="ChEBI" id="CHEBI:18408"/>
        <dbReference type="ChEBI" id="CHEBI:58115"/>
        <dbReference type="ChEBI" id="CHEBI:60487"/>
        <dbReference type="EC" id="2.7.8.26"/>
    </reaction>
</comment>
<evidence type="ECO:0000256" key="2">
    <source>
        <dbReference type="ARBA" id="ARBA00004651"/>
    </source>
</evidence>
<feature type="transmembrane region" description="Helical" evidence="19">
    <location>
        <begin position="197"/>
        <end position="227"/>
    </location>
</feature>
<evidence type="ECO:0000256" key="1">
    <source>
        <dbReference type="ARBA" id="ARBA00001946"/>
    </source>
</evidence>
<reference evidence="20" key="1">
    <citation type="submission" date="2021-07" db="EMBL/GenBank/DDBJ databases">
        <title>Pseudohoeflea marina sp. nov. a polyhydroxyalcanoate-producing bacterium.</title>
        <authorList>
            <person name="Zheng W."/>
            <person name="Yu S."/>
            <person name="Huang Y."/>
        </authorList>
    </citation>
    <scope>NUCLEOTIDE SEQUENCE</scope>
    <source>
        <strain evidence="20">DP4N28-3</strain>
    </source>
</reference>
<evidence type="ECO:0000256" key="8">
    <source>
        <dbReference type="ARBA" id="ARBA00022573"/>
    </source>
</evidence>
<feature type="transmembrane region" description="Helical" evidence="19">
    <location>
        <begin position="65"/>
        <end position="82"/>
    </location>
</feature>
<evidence type="ECO:0000256" key="14">
    <source>
        <dbReference type="ARBA" id="ARBA00025228"/>
    </source>
</evidence>
<evidence type="ECO:0000256" key="10">
    <source>
        <dbReference type="ARBA" id="ARBA00022692"/>
    </source>
</evidence>
<dbReference type="EMBL" id="JAHWQX010000003">
    <property type="protein sequence ID" value="MBW3097992.1"/>
    <property type="molecule type" value="Genomic_DNA"/>
</dbReference>
<keyword evidence="21" id="KW-1185">Reference proteome</keyword>
<comment type="pathway">
    <text evidence="3 19">Cofactor biosynthesis; adenosylcobalamin biosynthesis; adenosylcobalamin from cob(II)yrinate a,c-diamide: step 7/7.</text>
</comment>
<evidence type="ECO:0000256" key="3">
    <source>
        <dbReference type="ARBA" id="ARBA00004663"/>
    </source>
</evidence>
<keyword evidence="7 19" id="KW-1003">Cell membrane</keyword>
<accession>A0ABS6WRE6</accession>
<feature type="transmembrane region" description="Helical" evidence="19">
    <location>
        <begin position="116"/>
        <end position="138"/>
    </location>
</feature>
<keyword evidence="13 19" id="KW-0472">Membrane</keyword>
<comment type="catalytic activity">
    <reaction evidence="18 19">
        <text>alpha-ribazole 5'-phosphate + adenosylcob(III)inamide-GDP = adenosylcob(III)alamin 5'-phosphate + GMP + H(+)</text>
        <dbReference type="Rhea" id="RHEA:23560"/>
        <dbReference type="ChEBI" id="CHEBI:15378"/>
        <dbReference type="ChEBI" id="CHEBI:57918"/>
        <dbReference type="ChEBI" id="CHEBI:58115"/>
        <dbReference type="ChEBI" id="CHEBI:60487"/>
        <dbReference type="ChEBI" id="CHEBI:60493"/>
        <dbReference type="EC" id="2.7.8.26"/>
    </reaction>
</comment>
<comment type="caution">
    <text evidence="20">The sequence shown here is derived from an EMBL/GenBank/DDBJ whole genome shotgun (WGS) entry which is preliminary data.</text>
</comment>
<evidence type="ECO:0000256" key="6">
    <source>
        <dbReference type="ARBA" id="ARBA00015850"/>
    </source>
</evidence>
<comment type="function">
    <text evidence="14 19">Joins adenosylcobinamide-GDP and alpha-ribazole to generate adenosylcobalamin (Ado-cobalamin). Also synthesizes adenosylcobalamin 5'-phosphate from adenosylcobinamide-GDP and alpha-ribazole 5'-phosphate.</text>
</comment>
<protein>
    <recommendedName>
        <fullName evidence="6 19">Adenosylcobinamide-GDP ribazoletransferase</fullName>
        <ecNumber evidence="5 19">2.7.8.26</ecNumber>
    </recommendedName>
    <alternativeName>
        <fullName evidence="16 19">Cobalamin synthase</fullName>
    </alternativeName>
    <alternativeName>
        <fullName evidence="15 19">Cobalamin-5'-phosphate synthase</fullName>
    </alternativeName>
</protein>
<gene>
    <name evidence="19" type="primary">cobS</name>
    <name evidence="20" type="ORF">KY465_11935</name>
</gene>